<gene>
    <name evidence="5" type="ORF">G3N56_10800</name>
</gene>
<dbReference type="GO" id="GO:0055085">
    <property type="term" value="P:transmembrane transport"/>
    <property type="evidence" value="ECO:0007669"/>
    <property type="project" value="InterPro"/>
</dbReference>
<comment type="caution">
    <text evidence="5">The sequence shown here is derived from an EMBL/GenBank/DDBJ whole genome shotgun (WGS) entry which is preliminary data.</text>
</comment>
<dbReference type="InterPro" id="IPR003439">
    <property type="entry name" value="ABC_transporter-like_ATP-bd"/>
</dbReference>
<dbReference type="AlphaFoldDB" id="A0A7K3NM19"/>
<evidence type="ECO:0000313" key="5">
    <source>
        <dbReference type="EMBL" id="NDY57228.1"/>
    </source>
</evidence>
<dbReference type="InterPro" id="IPR003593">
    <property type="entry name" value="AAA+_ATPase"/>
</dbReference>
<dbReference type="Gene3D" id="3.40.50.300">
    <property type="entry name" value="P-loop containing nucleotide triphosphate hydrolases"/>
    <property type="match status" value="1"/>
</dbReference>
<keyword evidence="6" id="KW-1185">Reference proteome</keyword>
<organism evidence="5 6">
    <name type="scientific">Desulfolutivibrio sulfodismutans</name>
    <dbReference type="NCBI Taxonomy" id="63561"/>
    <lineage>
        <taxon>Bacteria</taxon>
        <taxon>Pseudomonadati</taxon>
        <taxon>Thermodesulfobacteriota</taxon>
        <taxon>Desulfovibrionia</taxon>
        <taxon>Desulfovibrionales</taxon>
        <taxon>Desulfovibrionaceae</taxon>
        <taxon>Desulfolutivibrio</taxon>
    </lineage>
</organism>
<keyword evidence="2" id="KW-0547">Nucleotide-binding</keyword>
<feature type="domain" description="ABC transporter" evidence="4">
    <location>
        <begin position="6"/>
        <end position="236"/>
    </location>
</feature>
<dbReference type="CDD" id="cd03225">
    <property type="entry name" value="ABC_cobalt_CbiO_domain1"/>
    <property type="match status" value="1"/>
</dbReference>
<dbReference type="PANTHER" id="PTHR43423">
    <property type="entry name" value="ABC TRANSPORTER I FAMILY MEMBER 17"/>
    <property type="match status" value="1"/>
</dbReference>
<accession>A0A7K3NM19</accession>
<evidence type="ECO:0000256" key="2">
    <source>
        <dbReference type="ARBA" id="ARBA00022741"/>
    </source>
</evidence>
<dbReference type="SMART" id="SM00382">
    <property type="entry name" value="AAA"/>
    <property type="match status" value="1"/>
</dbReference>
<dbReference type="InterPro" id="IPR027417">
    <property type="entry name" value="P-loop_NTPase"/>
</dbReference>
<evidence type="ECO:0000256" key="3">
    <source>
        <dbReference type="ARBA" id="ARBA00022840"/>
    </source>
</evidence>
<evidence type="ECO:0000313" key="6">
    <source>
        <dbReference type="Proteomes" id="UP000469724"/>
    </source>
</evidence>
<evidence type="ECO:0000259" key="4">
    <source>
        <dbReference type="PROSITE" id="PS50893"/>
    </source>
</evidence>
<dbReference type="Proteomes" id="UP000469724">
    <property type="component" value="Unassembled WGS sequence"/>
</dbReference>
<protein>
    <submittedName>
        <fullName evidence="5">Energy-coupling factor ABC transporter ATP-binding protein</fullName>
    </submittedName>
</protein>
<keyword evidence="1" id="KW-0813">Transport</keyword>
<sequence length="239" mass="25688">MNAPLYHLQDVTQTHGGRVVLDVPTLDIPAGAIVGITGPNGSGKTTLLRILAFLDRPAGGEVFFQGRPSLGRERELRRRVTLLVQSPYLLRRSVRGNVAYGLKVRGAGNIREKTDQALAAVGLDPARFADRARHELSGGEAQRVALASRLAFEPTVLLLDEPTASLDTVSADLVRKAALDARDRLGTSLVVVSHDIDWLTEISDAVLAMENGRITDTIVEMPSPHPQCPAKKASHGAMP</sequence>
<dbReference type="GO" id="GO:0005524">
    <property type="term" value="F:ATP binding"/>
    <property type="evidence" value="ECO:0007669"/>
    <property type="project" value="UniProtKB-KW"/>
</dbReference>
<proteinExistence type="predicted"/>
<reference evidence="5 6" key="1">
    <citation type="submission" date="2020-02" db="EMBL/GenBank/DDBJ databases">
        <title>Comparative genomics of sulfur disproportionating microorganisms.</title>
        <authorList>
            <person name="Ward L.M."/>
            <person name="Bertran E."/>
            <person name="Johnston D.T."/>
        </authorList>
    </citation>
    <scope>NUCLEOTIDE SEQUENCE [LARGE SCALE GENOMIC DNA]</scope>
    <source>
        <strain evidence="5 6">DSM 3696</strain>
    </source>
</reference>
<dbReference type="RefSeq" id="WP_163302271.1">
    <property type="nucleotide sequence ID" value="NZ_JAAGRQ010000041.1"/>
</dbReference>
<dbReference type="Pfam" id="PF00005">
    <property type="entry name" value="ABC_tran"/>
    <property type="match status" value="1"/>
</dbReference>
<dbReference type="PROSITE" id="PS50893">
    <property type="entry name" value="ABC_TRANSPORTER_2"/>
    <property type="match status" value="1"/>
</dbReference>
<dbReference type="GO" id="GO:0016887">
    <property type="term" value="F:ATP hydrolysis activity"/>
    <property type="evidence" value="ECO:0007669"/>
    <property type="project" value="InterPro"/>
</dbReference>
<keyword evidence="3 5" id="KW-0067">ATP-binding</keyword>
<dbReference type="PANTHER" id="PTHR43423:SF1">
    <property type="entry name" value="ABC TRANSPORTER I FAMILY MEMBER 17"/>
    <property type="match status" value="1"/>
</dbReference>
<dbReference type="InterPro" id="IPR015856">
    <property type="entry name" value="ABC_transpr_CbiO/EcfA_su"/>
</dbReference>
<dbReference type="SUPFAM" id="SSF52540">
    <property type="entry name" value="P-loop containing nucleoside triphosphate hydrolases"/>
    <property type="match status" value="1"/>
</dbReference>
<dbReference type="GO" id="GO:0016020">
    <property type="term" value="C:membrane"/>
    <property type="evidence" value="ECO:0007669"/>
    <property type="project" value="InterPro"/>
</dbReference>
<evidence type="ECO:0000256" key="1">
    <source>
        <dbReference type="ARBA" id="ARBA00022448"/>
    </source>
</evidence>
<dbReference type="EMBL" id="JAAGRQ010000041">
    <property type="protein sequence ID" value="NDY57228.1"/>
    <property type="molecule type" value="Genomic_DNA"/>
</dbReference>
<name>A0A7K3NM19_9BACT</name>